<comment type="caution">
    <text evidence="3">The sequence shown here is derived from an EMBL/GenBank/DDBJ whole genome shotgun (WGS) entry which is preliminary data.</text>
</comment>
<dbReference type="PROSITE" id="PS50043">
    <property type="entry name" value="HTH_LUXR_2"/>
    <property type="match status" value="1"/>
</dbReference>
<dbReference type="AlphaFoldDB" id="A0A3E0I5D5"/>
<dbReference type="NCBIfam" id="TIGR00229">
    <property type="entry name" value="sensory_box"/>
    <property type="match status" value="1"/>
</dbReference>
<reference evidence="3 4" key="1">
    <citation type="submission" date="2018-08" db="EMBL/GenBank/DDBJ databases">
        <title>Genomic Encyclopedia of Archaeal and Bacterial Type Strains, Phase II (KMG-II): from individual species to whole genera.</title>
        <authorList>
            <person name="Goeker M."/>
        </authorList>
    </citation>
    <scope>NUCLEOTIDE SEQUENCE [LARGE SCALE GENOMIC DNA]</scope>
    <source>
        <strain evidence="3 4">DSM 45791</strain>
    </source>
</reference>
<organism evidence="3 4">
    <name type="scientific">Kutzneria buriramensis</name>
    <dbReference type="NCBI Taxonomy" id="1045776"/>
    <lineage>
        <taxon>Bacteria</taxon>
        <taxon>Bacillati</taxon>
        <taxon>Actinomycetota</taxon>
        <taxon>Actinomycetes</taxon>
        <taxon>Pseudonocardiales</taxon>
        <taxon>Pseudonocardiaceae</taxon>
        <taxon>Kutzneria</taxon>
    </lineage>
</organism>
<feature type="domain" description="HTH luxR-type" evidence="1">
    <location>
        <begin position="148"/>
        <end position="213"/>
    </location>
</feature>
<gene>
    <name evidence="3" type="ORF">BCF44_102164</name>
</gene>
<dbReference type="EMBL" id="QUNO01000002">
    <property type="protein sequence ID" value="REH53943.1"/>
    <property type="molecule type" value="Genomic_DNA"/>
</dbReference>
<evidence type="ECO:0000259" key="2">
    <source>
        <dbReference type="PROSITE" id="PS50112"/>
    </source>
</evidence>
<name>A0A3E0I5D5_9PSEU</name>
<keyword evidence="4" id="KW-1185">Reference proteome</keyword>
<feature type="domain" description="PAS" evidence="2">
    <location>
        <begin position="25"/>
        <end position="95"/>
    </location>
</feature>
<dbReference type="SUPFAM" id="SSF46894">
    <property type="entry name" value="C-terminal effector domain of the bipartite response regulators"/>
    <property type="match status" value="1"/>
</dbReference>
<proteinExistence type="predicted"/>
<dbReference type="GO" id="GO:0006355">
    <property type="term" value="P:regulation of DNA-templated transcription"/>
    <property type="evidence" value="ECO:0007669"/>
    <property type="project" value="InterPro"/>
</dbReference>
<dbReference type="Pfam" id="PF00196">
    <property type="entry name" value="GerE"/>
    <property type="match status" value="1"/>
</dbReference>
<dbReference type="Gene3D" id="1.10.10.10">
    <property type="entry name" value="Winged helix-like DNA-binding domain superfamily/Winged helix DNA-binding domain"/>
    <property type="match status" value="1"/>
</dbReference>
<dbReference type="SMART" id="SM00091">
    <property type="entry name" value="PAS"/>
    <property type="match status" value="1"/>
</dbReference>
<dbReference type="PROSITE" id="PS50112">
    <property type="entry name" value="PAS"/>
    <property type="match status" value="1"/>
</dbReference>
<dbReference type="SUPFAM" id="SSF55785">
    <property type="entry name" value="PYP-like sensor domain (PAS domain)"/>
    <property type="match status" value="1"/>
</dbReference>
<accession>A0A3E0I5D5</accession>
<evidence type="ECO:0000313" key="3">
    <source>
        <dbReference type="EMBL" id="REH53943.1"/>
    </source>
</evidence>
<dbReference type="RefSeq" id="WP_246014862.1">
    <property type="nucleotide sequence ID" value="NZ_CP144375.1"/>
</dbReference>
<dbReference type="Pfam" id="PF08448">
    <property type="entry name" value="PAS_4"/>
    <property type="match status" value="1"/>
</dbReference>
<dbReference type="InterPro" id="IPR016032">
    <property type="entry name" value="Sig_transdc_resp-reg_C-effctor"/>
</dbReference>
<dbReference type="InterPro" id="IPR035965">
    <property type="entry name" value="PAS-like_dom_sf"/>
</dbReference>
<evidence type="ECO:0000313" key="4">
    <source>
        <dbReference type="Proteomes" id="UP000256269"/>
    </source>
</evidence>
<dbReference type="Proteomes" id="UP000256269">
    <property type="component" value="Unassembled WGS sequence"/>
</dbReference>
<dbReference type="Gene3D" id="3.30.450.20">
    <property type="entry name" value="PAS domain"/>
    <property type="match status" value="1"/>
</dbReference>
<dbReference type="InterPro" id="IPR036388">
    <property type="entry name" value="WH-like_DNA-bd_sf"/>
</dbReference>
<dbReference type="InterPro" id="IPR000014">
    <property type="entry name" value="PAS"/>
</dbReference>
<dbReference type="CDD" id="cd00130">
    <property type="entry name" value="PAS"/>
    <property type="match status" value="1"/>
</dbReference>
<evidence type="ECO:0000259" key="1">
    <source>
        <dbReference type="PROSITE" id="PS50043"/>
    </source>
</evidence>
<dbReference type="InterPro" id="IPR000792">
    <property type="entry name" value="Tscrpt_reg_LuxR_C"/>
</dbReference>
<protein>
    <submittedName>
        <fullName evidence="3">PAS domain S-box-containing protein</fullName>
    </submittedName>
</protein>
<dbReference type="GO" id="GO:0003677">
    <property type="term" value="F:DNA binding"/>
    <property type="evidence" value="ECO:0007669"/>
    <property type="project" value="InterPro"/>
</dbReference>
<sequence>MSESYSRPLSVVTELADRRMVADQSDDLFRSLFERSGVCIAALDPAYRVLEANADLFHLLDRSAPEVTGREFTDLLHPGVRAGLRRQFAKLTEGKRGRFTEHVVAMRPDGTVVAGNLTAVAVRANNRVAATILILITPSNPAKSGRVVVDQSKVLTDVDARILEGVAAGVSTVQMASQLYLSRQGVEYHVSAMLRKLKAPNRPALVSKAYALGILSVATWPPRVLPDYVK</sequence>
<dbReference type="InterPro" id="IPR013656">
    <property type="entry name" value="PAS_4"/>
</dbReference>
<dbReference type="SMART" id="SM00421">
    <property type="entry name" value="HTH_LUXR"/>
    <property type="match status" value="1"/>
</dbReference>